<dbReference type="EMBL" id="CM001475">
    <property type="protein sequence ID" value="EIC29431.1"/>
    <property type="molecule type" value="Genomic_DNA"/>
</dbReference>
<reference evidence="1 2" key="1">
    <citation type="journal article" date="2013" name="Genome Announc.">
        <title>Genome Sequence of the Obligate Gammaproteobacterial Methanotroph Methylomicrobium album Strain BG8.</title>
        <authorList>
            <person name="Kits K.D."/>
            <person name="Kalyuzhnaya M.G."/>
            <person name="Klotz M.G."/>
            <person name="Jetten M.S."/>
            <person name="Op den Camp H.J."/>
            <person name="Vuilleumier S."/>
            <person name="Bringel F."/>
            <person name="Dispirito A.A."/>
            <person name="Murrell J.C."/>
            <person name="Bruce D."/>
            <person name="Cheng J.F."/>
            <person name="Copeland A."/>
            <person name="Goodwin L."/>
            <person name="Hauser L."/>
            <person name="Lajus A."/>
            <person name="Land M.L."/>
            <person name="Lapidus A."/>
            <person name="Lucas S."/>
            <person name="Medigue C."/>
            <person name="Pitluck S."/>
            <person name="Woyke T."/>
            <person name="Zeytun A."/>
            <person name="Stein L.Y."/>
        </authorList>
    </citation>
    <scope>NUCLEOTIDE SEQUENCE [LARGE SCALE GENOMIC DNA]</scope>
    <source>
        <strain evidence="1 2">BG8</strain>
    </source>
</reference>
<organism evidence="1 2">
    <name type="scientific">Methylomicrobium album BG8</name>
    <dbReference type="NCBI Taxonomy" id="686340"/>
    <lineage>
        <taxon>Bacteria</taxon>
        <taxon>Pseudomonadati</taxon>
        <taxon>Pseudomonadota</taxon>
        <taxon>Gammaproteobacteria</taxon>
        <taxon>Methylococcales</taxon>
        <taxon>Methylococcaceae</taxon>
        <taxon>Methylomicrobium</taxon>
    </lineage>
</organism>
<dbReference type="HOGENOM" id="CLU_044695_1_0_6"/>
<evidence type="ECO:0000313" key="2">
    <source>
        <dbReference type="Proteomes" id="UP000005090"/>
    </source>
</evidence>
<gene>
    <name evidence="1" type="ORF">Metal_1654</name>
</gene>
<dbReference type="Pfam" id="PF07642">
    <property type="entry name" value="BBP2"/>
    <property type="match status" value="1"/>
</dbReference>
<dbReference type="AlphaFoldDB" id="H8GM70"/>
<sequence>MATLGLNMKPSTAVLCAPPLTFDKASILCLFLLLYSHFASTVMAHDESVIHALTGRDFSQSKFLREHGLKMDGWLSMGGTYQTHNPDDHSNAPITFNDRSGEFQLNQLYLYLEKSVDMEARHWNFGGRVDLMFGTDSRFTQAAGLDNRWIDKRDLRFYDMALPQAYLEVFAPFGNGITAKIGHFYTILGEEVVTSPNNFFYSHAYTMQYGEPFTHTGALFSYALNENFTLNAGSVAGWDNFSENLSNWNFLGGISWTNDEATSAVSWSVISGDADDVTDVNRTVSSLVVSHNFTDKLEYVFEHDFGFQEQAAASGQDAYWYGINQYLVYDFTDAFSAGLRGEWFRDANGTRVMTGNPGHYFALTAGVNWKPQSWLTLRPEVRYDWADAKIDPYADRSKDHQLQIAMDVVIDL</sequence>
<dbReference type="eggNOG" id="COG2067">
    <property type="taxonomic scope" value="Bacteria"/>
</dbReference>
<dbReference type="SUPFAM" id="SSF56935">
    <property type="entry name" value="Porins"/>
    <property type="match status" value="1"/>
</dbReference>
<protein>
    <recommendedName>
        <fullName evidence="3">Porin</fullName>
    </recommendedName>
</protein>
<dbReference type="Proteomes" id="UP000005090">
    <property type="component" value="Chromosome"/>
</dbReference>
<proteinExistence type="predicted"/>
<accession>H8GM70</accession>
<dbReference type="STRING" id="686340.Metal_1654"/>
<dbReference type="InterPro" id="IPR011486">
    <property type="entry name" value="BBP2"/>
</dbReference>
<evidence type="ECO:0008006" key="3">
    <source>
        <dbReference type="Google" id="ProtNLM"/>
    </source>
</evidence>
<keyword evidence="2" id="KW-1185">Reference proteome</keyword>
<evidence type="ECO:0000313" key="1">
    <source>
        <dbReference type="EMBL" id="EIC29431.1"/>
    </source>
</evidence>
<name>H8GM70_METAL</name>